<name>A0AAD7EG59_9AGAR</name>
<keyword evidence="2" id="KW-1185">Reference proteome</keyword>
<organism evidence="1 2">
    <name type="scientific">Mycena albidolilacea</name>
    <dbReference type="NCBI Taxonomy" id="1033008"/>
    <lineage>
        <taxon>Eukaryota</taxon>
        <taxon>Fungi</taxon>
        <taxon>Dikarya</taxon>
        <taxon>Basidiomycota</taxon>
        <taxon>Agaricomycotina</taxon>
        <taxon>Agaricomycetes</taxon>
        <taxon>Agaricomycetidae</taxon>
        <taxon>Agaricales</taxon>
        <taxon>Marasmiineae</taxon>
        <taxon>Mycenaceae</taxon>
        <taxon>Mycena</taxon>
    </lineage>
</organism>
<dbReference type="AlphaFoldDB" id="A0AAD7EG59"/>
<comment type="caution">
    <text evidence="1">The sequence shown here is derived from an EMBL/GenBank/DDBJ whole genome shotgun (WGS) entry which is preliminary data.</text>
</comment>
<evidence type="ECO:0000313" key="1">
    <source>
        <dbReference type="EMBL" id="KAJ7321998.1"/>
    </source>
</evidence>
<dbReference type="EMBL" id="JARIHO010000049">
    <property type="protein sequence ID" value="KAJ7321998.1"/>
    <property type="molecule type" value="Genomic_DNA"/>
</dbReference>
<accession>A0AAD7EG59</accession>
<reference evidence="1" key="1">
    <citation type="submission" date="2023-03" db="EMBL/GenBank/DDBJ databases">
        <title>Massive genome expansion in bonnet fungi (Mycena s.s.) driven by repeated elements and novel gene families across ecological guilds.</title>
        <authorList>
            <consortium name="Lawrence Berkeley National Laboratory"/>
            <person name="Harder C.B."/>
            <person name="Miyauchi S."/>
            <person name="Viragh M."/>
            <person name="Kuo A."/>
            <person name="Thoen E."/>
            <person name="Andreopoulos B."/>
            <person name="Lu D."/>
            <person name="Skrede I."/>
            <person name="Drula E."/>
            <person name="Henrissat B."/>
            <person name="Morin E."/>
            <person name="Kohler A."/>
            <person name="Barry K."/>
            <person name="LaButti K."/>
            <person name="Morin E."/>
            <person name="Salamov A."/>
            <person name="Lipzen A."/>
            <person name="Mereny Z."/>
            <person name="Hegedus B."/>
            <person name="Baldrian P."/>
            <person name="Stursova M."/>
            <person name="Weitz H."/>
            <person name="Taylor A."/>
            <person name="Grigoriev I.V."/>
            <person name="Nagy L.G."/>
            <person name="Martin F."/>
            <person name="Kauserud H."/>
        </authorList>
    </citation>
    <scope>NUCLEOTIDE SEQUENCE</scope>
    <source>
        <strain evidence="1">CBHHK002</strain>
    </source>
</reference>
<evidence type="ECO:0000313" key="2">
    <source>
        <dbReference type="Proteomes" id="UP001218218"/>
    </source>
</evidence>
<proteinExistence type="predicted"/>
<sequence length="280" mass="31343">MSQPPPVQLFDSDLACTQAQQRELTVDSYSLVGLMELYWPTVNGAPLSPVELVHFIQDQGLHWPCFCSRIEHRPVSSSLILEGESGFVYCHYAQARCSFFSAALTGFAIPLNETRRTASLFHEYPSSVVSFTPYTTSLLSAFILDRARVFRLFGPQQLTGYLGDFHPDIRQLCKHLLFTTDLNGRPGPRHCIQLPNTHVEAGTQTPQYHSTFSSLCPLSTIVYPTVVETAALISLFDGQPLNNADVLQLFKRCGRCRKIFLPRFLSAHLASCDTYVYEGA</sequence>
<dbReference type="Proteomes" id="UP001218218">
    <property type="component" value="Unassembled WGS sequence"/>
</dbReference>
<gene>
    <name evidence="1" type="ORF">DFH08DRAFT_818375</name>
</gene>
<protein>
    <submittedName>
        <fullName evidence="1">Uncharacterized protein</fullName>
    </submittedName>
</protein>